<sequence length="118" mass="13170">MELPGHQRMPSWSSAARRTGVSLPVRRRVLSMSTKVPSLNADRLAVGVRRSMVVLAARARDTHAARVRHPTGFTSRESLTGSCRETPGALARSQCIVTSWRMSRKRWSVTDGWEGLRD</sequence>
<dbReference type="AlphaFoldDB" id="A0A117Q8V5"/>
<keyword evidence="2" id="KW-1185">Reference proteome</keyword>
<proteinExistence type="predicted"/>
<evidence type="ECO:0000313" key="2">
    <source>
        <dbReference type="Proteomes" id="UP000053398"/>
    </source>
</evidence>
<reference evidence="1 2" key="1">
    <citation type="submission" date="2015-10" db="EMBL/GenBank/DDBJ databases">
        <title>Draft genome sequence of Streptomyces corchorusii DSM 40340, type strain for the species Streptomyces corchorusii.</title>
        <authorList>
            <person name="Ruckert C."/>
            <person name="Winkler A."/>
            <person name="Kalinowski J."/>
            <person name="Kampfer P."/>
            <person name="Glaeser S."/>
        </authorList>
    </citation>
    <scope>NUCLEOTIDE SEQUENCE [LARGE SCALE GENOMIC DNA]</scope>
    <source>
        <strain evidence="1 2">DSM 40340</strain>
    </source>
</reference>
<name>A0A117Q8V5_STRCK</name>
<evidence type="ECO:0000313" key="1">
    <source>
        <dbReference type="EMBL" id="KUN15013.1"/>
    </source>
</evidence>
<organism evidence="1 2">
    <name type="scientific">Streptomyces corchorusii</name>
    <name type="common">Streptomyces chibaensis</name>
    <dbReference type="NCBI Taxonomy" id="1903"/>
    <lineage>
        <taxon>Bacteria</taxon>
        <taxon>Bacillati</taxon>
        <taxon>Actinomycetota</taxon>
        <taxon>Actinomycetes</taxon>
        <taxon>Kitasatosporales</taxon>
        <taxon>Streptomycetaceae</taxon>
        <taxon>Streptomyces</taxon>
    </lineage>
</organism>
<protein>
    <submittedName>
        <fullName evidence="1">Uncharacterized protein</fullName>
    </submittedName>
</protein>
<accession>A0A117Q8V5</accession>
<dbReference type="EMBL" id="LMWP01000075">
    <property type="protein sequence ID" value="KUN15013.1"/>
    <property type="molecule type" value="Genomic_DNA"/>
</dbReference>
<gene>
    <name evidence="1" type="ORF">AQJ11_43860</name>
</gene>
<comment type="caution">
    <text evidence="1">The sequence shown here is derived from an EMBL/GenBank/DDBJ whole genome shotgun (WGS) entry which is preliminary data.</text>
</comment>
<dbReference type="Proteomes" id="UP000053398">
    <property type="component" value="Unassembled WGS sequence"/>
</dbReference>